<evidence type="ECO:0000259" key="11">
    <source>
        <dbReference type="PROSITE" id="PS51643"/>
    </source>
</evidence>
<keyword evidence="7" id="KW-0347">Helicase</keyword>
<dbReference type="Pfam" id="PF18019">
    <property type="entry name" value="Cas3_HD"/>
    <property type="match status" value="1"/>
</dbReference>
<dbReference type="SUPFAM" id="SSF52540">
    <property type="entry name" value="P-loop containing nucleoside triphosphate hydrolases"/>
    <property type="match status" value="1"/>
</dbReference>
<dbReference type="NCBIfam" id="TIGR01596">
    <property type="entry name" value="cas3_HD"/>
    <property type="match status" value="1"/>
</dbReference>
<dbReference type="InterPro" id="IPR014001">
    <property type="entry name" value="Helicase_ATP-bd"/>
</dbReference>
<comment type="caution">
    <text evidence="12">The sequence shown here is derived from an EMBL/GenBank/DDBJ whole genome shotgun (WGS) entry which is preliminary data.</text>
</comment>
<evidence type="ECO:0000256" key="1">
    <source>
        <dbReference type="ARBA" id="ARBA00006847"/>
    </source>
</evidence>
<dbReference type="Gene3D" id="3.40.50.300">
    <property type="entry name" value="P-loop containing nucleotide triphosphate hydrolases"/>
    <property type="match status" value="2"/>
</dbReference>
<dbReference type="Pfam" id="PF22590">
    <property type="entry name" value="Cas3-like_C_2"/>
    <property type="match status" value="1"/>
</dbReference>
<keyword evidence="4" id="KW-0479">Metal-binding</keyword>
<dbReference type="Proteomes" id="UP000199259">
    <property type="component" value="Unassembled WGS sequence"/>
</dbReference>
<dbReference type="GO" id="GO:0003676">
    <property type="term" value="F:nucleic acid binding"/>
    <property type="evidence" value="ECO:0007669"/>
    <property type="project" value="InterPro"/>
</dbReference>
<name>A0A7Z7AZ31_9EURY</name>
<keyword evidence="13" id="KW-1185">Reference proteome</keyword>
<evidence type="ECO:0000256" key="8">
    <source>
        <dbReference type="ARBA" id="ARBA00022840"/>
    </source>
</evidence>
<dbReference type="PANTHER" id="PTHR24031">
    <property type="entry name" value="RNA HELICASE"/>
    <property type="match status" value="1"/>
</dbReference>
<dbReference type="SMART" id="SM00490">
    <property type="entry name" value="HELICc"/>
    <property type="match status" value="1"/>
</dbReference>
<dbReference type="InterPro" id="IPR006483">
    <property type="entry name" value="CRISPR-assoc_Cas3_HD"/>
</dbReference>
<feature type="domain" description="Helicase C-terminal" evidence="10">
    <location>
        <begin position="494"/>
        <end position="657"/>
    </location>
</feature>
<dbReference type="GO" id="GO:0046872">
    <property type="term" value="F:metal ion binding"/>
    <property type="evidence" value="ECO:0007669"/>
    <property type="project" value="UniProtKB-KW"/>
</dbReference>
<comment type="similarity">
    <text evidence="1">In the N-terminal section; belongs to the CRISPR-associated nuclease Cas3-HD family.</text>
</comment>
<dbReference type="InterPro" id="IPR038257">
    <property type="entry name" value="CRISPR-assoc_Cas3_HD_sf"/>
</dbReference>
<dbReference type="GO" id="GO:0140097">
    <property type="term" value="F:catalytic activity, acting on DNA"/>
    <property type="evidence" value="ECO:0007669"/>
    <property type="project" value="UniProtKB-ARBA"/>
</dbReference>
<evidence type="ECO:0000313" key="13">
    <source>
        <dbReference type="Proteomes" id="UP000199259"/>
    </source>
</evidence>
<evidence type="ECO:0000256" key="7">
    <source>
        <dbReference type="ARBA" id="ARBA00022806"/>
    </source>
</evidence>
<dbReference type="GO" id="GO:0005524">
    <property type="term" value="F:ATP binding"/>
    <property type="evidence" value="ECO:0007669"/>
    <property type="project" value="UniProtKB-KW"/>
</dbReference>
<gene>
    <name evidence="12" type="ORF">SAMN04488589_2770</name>
</gene>
<dbReference type="InterPro" id="IPR054712">
    <property type="entry name" value="Cas3-like_dom"/>
</dbReference>
<dbReference type="GO" id="GO:0016787">
    <property type="term" value="F:hydrolase activity"/>
    <property type="evidence" value="ECO:0007669"/>
    <property type="project" value="UniProtKB-KW"/>
</dbReference>
<proteinExistence type="inferred from homology"/>
<keyword evidence="6" id="KW-0378">Hydrolase</keyword>
<dbReference type="GO" id="GO:0004386">
    <property type="term" value="F:helicase activity"/>
    <property type="evidence" value="ECO:0007669"/>
    <property type="project" value="UniProtKB-KW"/>
</dbReference>
<dbReference type="GO" id="GO:0051607">
    <property type="term" value="P:defense response to virus"/>
    <property type="evidence" value="ECO:0007669"/>
    <property type="project" value="UniProtKB-KW"/>
</dbReference>
<dbReference type="GO" id="GO:0004518">
    <property type="term" value="F:nuclease activity"/>
    <property type="evidence" value="ECO:0007669"/>
    <property type="project" value="UniProtKB-KW"/>
</dbReference>
<dbReference type="EMBL" id="FNCA01000013">
    <property type="protein sequence ID" value="SDG34819.1"/>
    <property type="molecule type" value="Genomic_DNA"/>
</dbReference>
<evidence type="ECO:0000256" key="2">
    <source>
        <dbReference type="ARBA" id="ARBA00009046"/>
    </source>
</evidence>
<feature type="domain" description="HD Cas3-type" evidence="11">
    <location>
        <begin position="11"/>
        <end position="225"/>
    </location>
</feature>
<comment type="similarity">
    <text evidence="2">In the central section; belongs to the CRISPR-associated helicase Cas3 family.</text>
</comment>
<keyword evidence="3" id="KW-0540">Nuclease</keyword>
<protein>
    <submittedName>
        <fullName evidence="12">CRISPR-associated helicase, Cas3 family</fullName>
    </submittedName>
</protein>
<dbReference type="Gene3D" id="1.10.3210.30">
    <property type="match status" value="1"/>
</dbReference>
<organism evidence="12 13">
    <name type="scientific">Methanolobus vulcani</name>
    <dbReference type="NCBI Taxonomy" id="38026"/>
    <lineage>
        <taxon>Archaea</taxon>
        <taxon>Methanobacteriati</taxon>
        <taxon>Methanobacteriota</taxon>
        <taxon>Stenosarchaea group</taxon>
        <taxon>Methanomicrobia</taxon>
        <taxon>Methanosarcinales</taxon>
        <taxon>Methanosarcinaceae</taxon>
        <taxon>Methanolobus</taxon>
    </lineage>
</organism>
<evidence type="ECO:0000313" key="12">
    <source>
        <dbReference type="EMBL" id="SDG34819.1"/>
    </source>
</evidence>
<keyword evidence="5" id="KW-0547">Nucleotide-binding</keyword>
<reference evidence="12 13" key="1">
    <citation type="submission" date="2016-10" db="EMBL/GenBank/DDBJ databases">
        <authorList>
            <person name="Varghese N."/>
            <person name="Submissions S."/>
        </authorList>
    </citation>
    <scope>NUCLEOTIDE SEQUENCE [LARGE SCALE GENOMIC DNA]</scope>
    <source>
        <strain evidence="12 13">PL 12/M</strain>
    </source>
</reference>
<dbReference type="NCBIfam" id="TIGR01587">
    <property type="entry name" value="cas3_core"/>
    <property type="match status" value="1"/>
</dbReference>
<evidence type="ECO:0000259" key="10">
    <source>
        <dbReference type="PROSITE" id="PS51194"/>
    </source>
</evidence>
<dbReference type="InterPro" id="IPR001650">
    <property type="entry name" value="Helicase_C-like"/>
</dbReference>
<keyword evidence="9" id="KW-0051">Antiviral defense</keyword>
<dbReference type="PROSITE" id="PS51194">
    <property type="entry name" value="HELICASE_CTER"/>
    <property type="match status" value="1"/>
</dbReference>
<dbReference type="InterPro" id="IPR011545">
    <property type="entry name" value="DEAD/DEAH_box_helicase_dom"/>
</dbReference>
<dbReference type="Pfam" id="PF00270">
    <property type="entry name" value="DEAD"/>
    <property type="match status" value="1"/>
</dbReference>
<dbReference type="PROSITE" id="PS51643">
    <property type="entry name" value="HD_CAS3"/>
    <property type="match status" value="1"/>
</dbReference>
<evidence type="ECO:0000256" key="6">
    <source>
        <dbReference type="ARBA" id="ARBA00022801"/>
    </source>
</evidence>
<keyword evidence="8" id="KW-0067">ATP-binding</keyword>
<dbReference type="CDD" id="cd09641">
    <property type="entry name" value="Cas3''_I"/>
    <property type="match status" value="1"/>
</dbReference>
<dbReference type="InterPro" id="IPR006474">
    <property type="entry name" value="Helicase_Cas3_CRISPR-ass_core"/>
</dbReference>
<evidence type="ECO:0000256" key="4">
    <source>
        <dbReference type="ARBA" id="ARBA00022723"/>
    </source>
</evidence>
<accession>A0A7Z7AZ31</accession>
<dbReference type="InterPro" id="IPR027417">
    <property type="entry name" value="P-loop_NTPase"/>
</dbReference>
<sequence length="794" mass="93328">MVRELSSYELLSHPEKTLYIHLKNVADISRITINSKNLNFENLDVNILEDISYIIGACHDLGKATHYFQDYIRETDEQRKLKFKNNPLTRHGLISAVFTYYVLKQHLQEKNEELFFIPLFGYLAVKRHHGNLYNPILELLALDDENIEYLKKQSEAIDSKQITEVYQSLLPDININDFLKQIEPLSIEIKKSKRQLAKHLKIVGSTYSYILFQLLYSVLLNSDKTDAASLNMSTRPKISPLLVDEYRKFKKWDNTEEGMDNIRNLIYSDVTDEIKNINLDHRIYSLNVPTGTGKTLTSFSLSLKLREKIESELNYSPKVIYCLPFLSIIDQNYSVFEDVFKTIYGDEPDTSTLLKHHHLSDIQYTFQDDEFKEDKALLLIEGWNSEIVVTTFVQFFHTLISNRNRSLRKFHSIANSIVILDEVQSIPHKYWLLFKELIISLSKHLNTYFVFVTATQPLIFNENEGEIVELAKNKNEYFSKFDRISLQYLPEPMSLDDFKEKVRLDIETMENNDFLIVLNTINASKKVYEHLTSPKKESIDYFYLSTHITPKERLEKIKQIKNTKKRRVIVSTQLIEAGVDIDVDVVYRDMSTLDSINQVAGRCNRNFDTKKKGEVKVFILKDERKEYYKYIYSTFLIDKTKETLDGTGIIEEKEFLELNNEYFKKIKETQSEDEAKEILDALHNMHFDYIKENFYLIENDYEKADVFIEIDNNAHGIWQQFKALREIKNSLERKNKFLNFKKQFYEYVISVPKAKAPSLVDPNTEISYVSLEMLNEWYNKETGFIAKEEGALIF</sequence>
<evidence type="ECO:0000256" key="3">
    <source>
        <dbReference type="ARBA" id="ARBA00022722"/>
    </source>
</evidence>
<dbReference type="AlphaFoldDB" id="A0A7Z7AZ31"/>
<evidence type="ECO:0000256" key="9">
    <source>
        <dbReference type="ARBA" id="ARBA00023118"/>
    </source>
</evidence>
<evidence type="ECO:0000256" key="5">
    <source>
        <dbReference type="ARBA" id="ARBA00022741"/>
    </source>
</evidence>
<dbReference type="SMART" id="SM00487">
    <property type="entry name" value="DEXDc"/>
    <property type="match status" value="1"/>
</dbReference>
<dbReference type="CDD" id="cd17930">
    <property type="entry name" value="DEXHc_cas3"/>
    <property type="match status" value="1"/>
</dbReference>